<dbReference type="AlphaFoldDB" id="A0A0V1DJI4"/>
<accession>A0A0V1DJI4</accession>
<reference evidence="1 2" key="1">
    <citation type="submission" date="2015-01" db="EMBL/GenBank/DDBJ databases">
        <title>Evolution of Trichinella species and genotypes.</title>
        <authorList>
            <person name="Korhonen P.K."/>
            <person name="Edoardo P."/>
            <person name="Giuseppe L.R."/>
            <person name="Gasser R.B."/>
        </authorList>
    </citation>
    <scope>NUCLEOTIDE SEQUENCE [LARGE SCALE GENOMIC DNA]</scope>
    <source>
        <strain evidence="1">ISS1029</strain>
    </source>
</reference>
<protein>
    <submittedName>
        <fullName evidence="1">Uncharacterized protein</fullName>
    </submittedName>
</protein>
<gene>
    <name evidence="1" type="ORF">T11_248</name>
</gene>
<evidence type="ECO:0000313" key="2">
    <source>
        <dbReference type="Proteomes" id="UP000055024"/>
    </source>
</evidence>
<name>A0A0V1DJI4_9BILA</name>
<organism evidence="1 2">
    <name type="scientific">Trichinella zimbabwensis</name>
    <dbReference type="NCBI Taxonomy" id="268475"/>
    <lineage>
        <taxon>Eukaryota</taxon>
        <taxon>Metazoa</taxon>
        <taxon>Ecdysozoa</taxon>
        <taxon>Nematoda</taxon>
        <taxon>Enoplea</taxon>
        <taxon>Dorylaimia</taxon>
        <taxon>Trichinellida</taxon>
        <taxon>Trichinellidae</taxon>
        <taxon>Trichinella</taxon>
    </lineage>
</organism>
<proteinExistence type="predicted"/>
<dbReference type="EMBL" id="JYDP01010554">
    <property type="protein sequence ID" value="KRY61776.1"/>
    <property type="molecule type" value="Genomic_DNA"/>
</dbReference>
<dbReference type="Proteomes" id="UP000055024">
    <property type="component" value="Unassembled WGS sequence"/>
</dbReference>
<keyword evidence="2" id="KW-1185">Reference proteome</keyword>
<comment type="caution">
    <text evidence="1">The sequence shown here is derived from an EMBL/GenBank/DDBJ whole genome shotgun (WGS) entry which is preliminary data.</text>
</comment>
<evidence type="ECO:0000313" key="1">
    <source>
        <dbReference type="EMBL" id="KRY61776.1"/>
    </source>
</evidence>
<sequence length="30" mass="3689">MILNEYMYYRHIDDLRCISGHSQFPNSEKQ</sequence>